<dbReference type="Pfam" id="PF19833">
    <property type="entry name" value="RecG_dom3_C"/>
    <property type="match status" value="1"/>
</dbReference>
<evidence type="ECO:0000256" key="5">
    <source>
        <dbReference type="ARBA" id="ARBA00022801"/>
    </source>
</evidence>
<evidence type="ECO:0000256" key="10">
    <source>
        <dbReference type="ARBA" id="ARBA00023204"/>
    </source>
</evidence>
<dbReference type="GO" id="GO:0003677">
    <property type="term" value="F:DNA binding"/>
    <property type="evidence" value="ECO:0007669"/>
    <property type="project" value="UniProtKB-KW"/>
</dbReference>
<comment type="similarity">
    <text evidence="1">Belongs to the helicase family. RecG subfamily.</text>
</comment>
<evidence type="ECO:0000256" key="9">
    <source>
        <dbReference type="ARBA" id="ARBA00023172"/>
    </source>
</evidence>
<dbReference type="InterPro" id="IPR012340">
    <property type="entry name" value="NA-bd_OB-fold"/>
</dbReference>
<dbReference type="AlphaFoldDB" id="A0A3B0YPI8"/>
<dbReference type="NCBIfam" id="NF008166">
    <property type="entry name" value="PRK10917.1-4"/>
    <property type="match status" value="1"/>
</dbReference>
<dbReference type="InterPro" id="IPR014001">
    <property type="entry name" value="Helicase_ATP-bd"/>
</dbReference>
<dbReference type="SUPFAM" id="SSF50249">
    <property type="entry name" value="Nucleic acid-binding proteins"/>
    <property type="match status" value="1"/>
</dbReference>
<dbReference type="InterPro" id="IPR047112">
    <property type="entry name" value="RecG/Mfd"/>
</dbReference>
<sequence length="705" mass="78835">MAKLLTYSDSLENLKGVGPKVLERLSKLGLCSIQDALFHLPFRYEDRTRVIAIGALRQGMSALIEGTIDHAEVAFTRKGKSRRMLLVHLSDATGSLLLRFFYFNKQQQQALVSGVKLRCFGDVRLSSSKLEIVHPEYTQVQQNADATVAEALTPVYHTIDGVSQILLRRLSEQCLALLSNKDFIPEYLSEIFFRHHPYYSLADALYYVHRPPADADLSALLEGRHASQVRLIFEELMAQHLSLQSLRNKNRRRPAEKLISENHLLYQFIKSLPFELTGAQHKVNQAILQDLESGVPMMRLVQGDVGSGKTVVAALACLKAVESDMQAAIMAPTEILAEQHCENFKHWFAPLGIQVDWLSGQIKGKKRQQVLEKIKAGESQVIVGTHALFQADVEYHRLALAVTDEQHRFGVQQRMALASKACCSNNSGAETLAHQLIMTATPIPRSLAMTAYADLDYSVIDELPPGRKPVSTIVIPEERRDEIMQRIHHACAEGKQAYWVCTLVEESESLQCQAAEITAVNIQQQLPDIRVGLIHGRLKSREKDEIMQAFKTGKTQLLIATTVIEVGVDVPNASLMIIENAERLGLSQLHQLRGRVGRGDQASHCVLMFKSPLSVQSKERLAIMRKTNSGFEIARKDLQLRGPGEVLGTKQTGLVQLKIADIVRDEYLLDEVKRAAQKMTQDHPQVIPALINRWVGLAQQYVKVG</sequence>
<dbReference type="NCBIfam" id="TIGR00643">
    <property type="entry name" value="recG"/>
    <property type="match status" value="1"/>
</dbReference>
<keyword evidence="5 19" id="KW-0378">Hydrolase</keyword>
<reference evidence="19" key="1">
    <citation type="submission" date="2018-06" db="EMBL/GenBank/DDBJ databases">
        <authorList>
            <person name="Zhirakovskaya E."/>
        </authorList>
    </citation>
    <scope>NUCLEOTIDE SEQUENCE</scope>
</reference>
<dbReference type="GO" id="GO:0006281">
    <property type="term" value="P:DNA repair"/>
    <property type="evidence" value="ECO:0007669"/>
    <property type="project" value="UniProtKB-KW"/>
</dbReference>
<dbReference type="CDD" id="cd04488">
    <property type="entry name" value="RecG_wedge_OBF"/>
    <property type="match status" value="1"/>
</dbReference>
<evidence type="ECO:0000256" key="12">
    <source>
        <dbReference type="ARBA" id="ARBA00034617"/>
    </source>
</evidence>
<dbReference type="Pfam" id="PF17191">
    <property type="entry name" value="RecG_wedge"/>
    <property type="match status" value="1"/>
</dbReference>
<dbReference type="PROSITE" id="PS51192">
    <property type="entry name" value="HELICASE_ATP_BIND_1"/>
    <property type="match status" value="1"/>
</dbReference>
<dbReference type="CDD" id="cd17992">
    <property type="entry name" value="DEXHc_RecG"/>
    <property type="match status" value="1"/>
</dbReference>
<name>A0A3B0YPI8_9ZZZZ</name>
<keyword evidence="9" id="KW-0233">DNA recombination</keyword>
<evidence type="ECO:0000256" key="15">
    <source>
        <dbReference type="ARBA" id="ARBA00049803"/>
    </source>
</evidence>
<protein>
    <recommendedName>
        <fullName evidence="2">ATP-dependent DNA helicase RecG</fullName>
        <ecNumber evidence="13">5.6.2.4</ecNumber>
    </recommendedName>
    <alternativeName>
        <fullName evidence="15">DNA branch migration protein RecG</fullName>
    </alternativeName>
    <alternativeName>
        <fullName evidence="16">Probable DNA 3'-5' helicase RecG</fullName>
    </alternativeName>
</protein>
<dbReference type="InterPro" id="IPR011545">
    <property type="entry name" value="DEAD/DEAH_box_helicase_dom"/>
</dbReference>
<dbReference type="NCBIfam" id="NF008165">
    <property type="entry name" value="PRK10917.1-3"/>
    <property type="match status" value="1"/>
</dbReference>
<dbReference type="PANTHER" id="PTHR47964:SF1">
    <property type="entry name" value="ATP-DEPENDENT DNA HELICASE HOMOLOG RECG, CHLOROPLASTIC"/>
    <property type="match status" value="1"/>
</dbReference>
<feature type="domain" description="Helicase C-terminal" evidence="18">
    <location>
        <begin position="493"/>
        <end position="639"/>
    </location>
</feature>
<dbReference type="PANTHER" id="PTHR47964">
    <property type="entry name" value="ATP-DEPENDENT DNA HELICASE HOMOLOG RECG, CHLOROPLASTIC"/>
    <property type="match status" value="1"/>
</dbReference>
<dbReference type="GO" id="GO:0005524">
    <property type="term" value="F:ATP binding"/>
    <property type="evidence" value="ECO:0007669"/>
    <property type="project" value="UniProtKB-KW"/>
</dbReference>
<keyword evidence="10" id="KW-0234">DNA repair</keyword>
<evidence type="ECO:0000313" key="19">
    <source>
        <dbReference type="EMBL" id="VAW70784.1"/>
    </source>
</evidence>
<keyword evidence="3" id="KW-0547">Nucleotide-binding</keyword>
<proteinExistence type="inferred from homology"/>
<keyword evidence="4" id="KW-0227">DNA damage</keyword>
<evidence type="ECO:0000256" key="14">
    <source>
        <dbReference type="ARBA" id="ARBA00048988"/>
    </source>
</evidence>
<dbReference type="InterPro" id="IPR027417">
    <property type="entry name" value="P-loop_NTPase"/>
</dbReference>
<evidence type="ECO:0000256" key="16">
    <source>
        <dbReference type="ARBA" id="ARBA00049819"/>
    </source>
</evidence>
<organism evidence="19">
    <name type="scientific">hydrothermal vent metagenome</name>
    <dbReference type="NCBI Taxonomy" id="652676"/>
    <lineage>
        <taxon>unclassified sequences</taxon>
        <taxon>metagenomes</taxon>
        <taxon>ecological metagenomes</taxon>
    </lineage>
</organism>
<evidence type="ECO:0000256" key="8">
    <source>
        <dbReference type="ARBA" id="ARBA00023125"/>
    </source>
</evidence>
<dbReference type="SMART" id="SM00490">
    <property type="entry name" value="HELICc"/>
    <property type="match status" value="1"/>
</dbReference>
<dbReference type="NCBIfam" id="NF008168">
    <property type="entry name" value="PRK10917.2-2"/>
    <property type="match status" value="1"/>
</dbReference>
<keyword evidence="7" id="KW-0067">ATP-binding</keyword>
<evidence type="ECO:0000259" key="18">
    <source>
        <dbReference type="PROSITE" id="PS51194"/>
    </source>
</evidence>
<feature type="domain" description="Helicase ATP-binding" evidence="17">
    <location>
        <begin position="290"/>
        <end position="460"/>
    </location>
</feature>
<dbReference type="Gene3D" id="2.40.50.140">
    <property type="entry name" value="Nucleic acid-binding proteins"/>
    <property type="match status" value="1"/>
</dbReference>
<comment type="catalytic activity">
    <reaction evidence="12">
        <text>Couples ATP hydrolysis with the unwinding of duplex DNA by translocating in the 3'-5' direction.</text>
        <dbReference type="EC" id="5.6.2.4"/>
    </reaction>
</comment>
<dbReference type="Gene3D" id="3.40.50.300">
    <property type="entry name" value="P-loop containing nucleotide triphosphate hydrolases"/>
    <property type="match status" value="2"/>
</dbReference>
<evidence type="ECO:0000256" key="4">
    <source>
        <dbReference type="ARBA" id="ARBA00022763"/>
    </source>
</evidence>
<dbReference type="PROSITE" id="PS51194">
    <property type="entry name" value="HELICASE_CTER"/>
    <property type="match status" value="1"/>
</dbReference>
<dbReference type="InterPro" id="IPR004609">
    <property type="entry name" value="ATP-dep_DNA_helicase_RecG"/>
</dbReference>
<evidence type="ECO:0000256" key="2">
    <source>
        <dbReference type="ARBA" id="ARBA00017846"/>
    </source>
</evidence>
<keyword evidence="11" id="KW-0413">Isomerase</keyword>
<comment type="catalytic activity">
    <reaction evidence="14">
        <text>ATP + H2O = ADP + phosphate + H(+)</text>
        <dbReference type="Rhea" id="RHEA:13065"/>
        <dbReference type="ChEBI" id="CHEBI:15377"/>
        <dbReference type="ChEBI" id="CHEBI:15378"/>
        <dbReference type="ChEBI" id="CHEBI:30616"/>
        <dbReference type="ChEBI" id="CHEBI:43474"/>
        <dbReference type="ChEBI" id="CHEBI:456216"/>
        <dbReference type="EC" id="5.6.2.4"/>
    </reaction>
</comment>
<dbReference type="InterPro" id="IPR045562">
    <property type="entry name" value="RecG_dom3_C"/>
</dbReference>
<evidence type="ECO:0000256" key="6">
    <source>
        <dbReference type="ARBA" id="ARBA00022806"/>
    </source>
</evidence>
<dbReference type="SMART" id="SM00487">
    <property type="entry name" value="DEXDc"/>
    <property type="match status" value="1"/>
</dbReference>
<dbReference type="GO" id="GO:0016887">
    <property type="term" value="F:ATP hydrolysis activity"/>
    <property type="evidence" value="ECO:0007669"/>
    <property type="project" value="RHEA"/>
</dbReference>
<evidence type="ECO:0000256" key="3">
    <source>
        <dbReference type="ARBA" id="ARBA00022741"/>
    </source>
</evidence>
<evidence type="ECO:0000256" key="7">
    <source>
        <dbReference type="ARBA" id="ARBA00022840"/>
    </source>
</evidence>
<dbReference type="GO" id="GO:0043138">
    <property type="term" value="F:3'-5' DNA helicase activity"/>
    <property type="evidence" value="ECO:0007669"/>
    <property type="project" value="UniProtKB-EC"/>
</dbReference>
<dbReference type="FunFam" id="3.40.50.300:FF:000391">
    <property type="entry name" value="ATP-dependent DNA helicase RecG"/>
    <property type="match status" value="1"/>
</dbReference>
<dbReference type="GO" id="GO:0006310">
    <property type="term" value="P:DNA recombination"/>
    <property type="evidence" value="ECO:0007669"/>
    <property type="project" value="UniProtKB-KW"/>
</dbReference>
<evidence type="ECO:0000256" key="1">
    <source>
        <dbReference type="ARBA" id="ARBA00007504"/>
    </source>
</evidence>
<dbReference type="NCBIfam" id="NF008163">
    <property type="entry name" value="PRK10917.1-1"/>
    <property type="match status" value="1"/>
</dbReference>
<gene>
    <name evidence="19" type="ORF">MNBD_GAMMA09-1177</name>
</gene>
<dbReference type="InterPro" id="IPR033454">
    <property type="entry name" value="RecG_wedge"/>
</dbReference>
<keyword evidence="8" id="KW-0238">DNA-binding</keyword>
<accession>A0A3B0YPI8</accession>
<dbReference type="EMBL" id="UOFI01000208">
    <property type="protein sequence ID" value="VAW70784.1"/>
    <property type="molecule type" value="Genomic_DNA"/>
</dbReference>
<evidence type="ECO:0000256" key="11">
    <source>
        <dbReference type="ARBA" id="ARBA00023235"/>
    </source>
</evidence>
<dbReference type="EC" id="5.6.2.4" evidence="13"/>
<evidence type="ECO:0000259" key="17">
    <source>
        <dbReference type="PROSITE" id="PS51192"/>
    </source>
</evidence>
<dbReference type="Pfam" id="PF00271">
    <property type="entry name" value="Helicase_C"/>
    <property type="match status" value="1"/>
</dbReference>
<evidence type="ECO:0000256" key="13">
    <source>
        <dbReference type="ARBA" id="ARBA00034808"/>
    </source>
</evidence>
<keyword evidence="6 19" id="KW-0347">Helicase</keyword>
<dbReference type="InterPro" id="IPR001650">
    <property type="entry name" value="Helicase_C-like"/>
</dbReference>
<dbReference type="Pfam" id="PF00270">
    <property type="entry name" value="DEAD"/>
    <property type="match status" value="1"/>
</dbReference>
<dbReference type="SUPFAM" id="SSF52540">
    <property type="entry name" value="P-loop containing nucleoside triphosphate hydrolases"/>
    <property type="match status" value="2"/>
</dbReference>